<dbReference type="EMBL" id="CP060394">
    <property type="protein sequence ID" value="QNI34194.1"/>
    <property type="molecule type" value="Genomic_DNA"/>
</dbReference>
<reference evidence="6 7" key="1">
    <citation type="submission" date="2020-08" db="EMBL/GenBank/DDBJ databases">
        <title>Edaphobacter telluris sp. nov. and Acidobacterium dinghuensis sp. nov., two acidobacteria isolated from forest soil.</title>
        <authorList>
            <person name="Fu J."/>
            <person name="Qiu L."/>
        </authorList>
    </citation>
    <scope>NUCLEOTIDE SEQUENCE [LARGE SCALE GENOMIC DNA]</scope>
    <source>
        <strain evidence="6">4Y35</strain>
    </source>
</reference>
<keyword evidence="3 4" id="KW-0326">Glycosidase</keyword>
<dbReference type="PANTHER" id="PTHR43053">
    <property type="entry name" value="GLYCOSIDASE FAMILY 31"/>
    <property type="match status" value="1"/>
</dbReference>
<dbReference type="RefSeq" id="WP_186746168.1">
    <property type="nucleotide sequence ID" value="NZ_CP060394.1"/>
</dbReference>
<feature type="domain" description="Glycoside hydrolase family 31 TIM barrel" evidence="5">
    <location>
        <begin position="295"/>
        <end position="412"/>
    </location>
</feature>
<evidence type="ECO:0000313" key="6">
    <source>
        <dbReference type="EMBL" id="QNI34194.1"/>
    </source>
</evidence>
<evidence type="ECO:0000256" key="2">
    <source>
        <dbReference type="ARBA" id="ARBA00022801"/>
    </source>
</evidence>
<keyword evidence="7" id="KW-1185">Reference proteome</keyword>
<dbReference type="SUPFAM" id="SSF51445">
    <property type="entry name" value="(Trans)glycosidases"/>
    <property type="match status" value="1"/>
</dbReference>
<dbReference type="InterPro" id="IPR050985">
    <property type="entry name" value="Alpha-glycosidase_related"/>
</dbReference>
<sequence>MTITPSEQPGAPAQIKIERQHETVFQVPIIAGLDSASSEEQLSNITYNLRKSGEDTYTLNATAKSNLWTSRRFQWRFFPDHIEFQQFATGTGRLGRCYFLANGVSNRWDNGATAGHAWDATIYADRYFAPNPNLADQLEFNIAMPQILGFSVGREESSEQDFRPERMAGTFAPPPLFLAFHLNSTWIGIGIGAKPGDYQFPALEYSGSRYAGASFYVDYMGYRAIDGDFASPVLTINMAWSPLDALRSYTAWLTSNGFATDTVTKDVYWHHVPIFCGWAEQTVESVPQGGSANKLSTQANYEKWLATLDERGLPIGTVVIDDKWQQGYGSFDVDQQKWPDMKGFIAAQHAKGRHVLLWVPVADTDGLPPSLCVNYQGKCVIADVGKPEYEAWLRPRIRHLVQDLGVDGFKEDWVRSPAAPGLPLTGPATGIEFVRRFQSILYTETHKWKPDAMVETQTTNALFRESSDVIRLNDVWYASRNVPDMMRLRARMANITGWPLVDTDNASSTNLKEWWSYMQAQPSIGIPALYFVTRTETTQETPSAADWAYLAALWRQYIDGLKATPQQ</sequence>
<name>A0A7G8BNS4_9BACT</name>
<protein>
    <recommendedName>
        <fullName evidence="5">Glycoside hydrolase family 31 TIM barrel domain-containing protein</fullName>
    </recommendedName>
</protein>
<proteinExistence type="inferred from homology"/>
<dbReference type="PANTHER" id="PTHR43053:SF4">
    <property type="entry name" value="MYOGENESIS-REGULATING GLYCOSIDASE"/>
    <property type="match status" value="1"/>
</dbReference>
<dbReference type="InterPro" id="IPR000322">
    <property type="entry name" value="Glyco_hydro_31_TIM"/>
</dbReference>
<dbReference type="GO" id="GO:0005975">
    <property type="term" value="P:carbohydrate metabolic process"/>
    <property type="evidence" value="ECO:0007669"/>
    <property type="project" value="InterPro"/>
</dbReference>
<evidence type="ECO:0000256" key="1">
    <source>
        <dbReference type="ARBA" id="ARBA00007806"/>
    </source>
</evidence>
<dbReference type="Proteomes" id="UP000515312">
    <property type="component" value="Chromosome"/>
</dbReference>
<dbReference type="GO" id="GO:0004553">
    <property type="term" value="F:hydrolase activity, hydrolyzing O-glycosyl compounds"/>
    <property type="evidence" value="ECO:0007669"/>
    <property type="project" value="InterPro"/>
</dbReference>
<comment type="similarity">
    <text evidence="1 4">Belongs to the glycosyl hydrolase 31 family.</text>
</comment>
<organism evidence="6 7">
    <name type="scientific">Alloacidobacterium dinghuense</name>
    <dbReference type="NCBI Taxonomy" id="2763107"/>
    <lineage>
        <taxon>Bacteria</taxon>
        <taxon>Pseudomonadati</taxon>
        <taxon>Acidobacteriota</taxon>
        <taxon>Terriglobia</taxon>
        <taxon>Terriglobales</taxon>
        <taxon>Acidobacteriaceae</taxon>
        <taxon>Alloacidobacterium</taxon>
    </lineage>
</organism>
<gene>
    <name evidence="6" type="ORF">H7849_10000</name>
</gene>
<evidence type="ECO:0000313" key="7">
    <source>
        <dbReference type="Proteomes" id="UP000515312"/>
    </source>
</evidence>
<keyword evidence="2 4" id="KW-0378">Hydrolase</keyword>
<dbReference type="AlphaFoldDB" id="A0A7G8BNS4"/>
<dbReference type="InterPro" id="IPR017853">
    <property type="entry name" value="GH"/>
</dbReference>
<dbReference type="KEGG" id="adin:H7849_10000"/>
<dbReference type="Pfam" id="PF01055">
    <property type="entry name" value="Glyco_hydro_31_2nd"/>
    <property type="match status" value="1"/>
</dbReference>
<dbReference type="Gene3D" id="3.20.20.80">
    <property type="entry name" value="Glycosidases"/>
    <property type="match status" value="1"/>
</dbReference>
<evidence type="ECO:0000259" key="5">
    <source>
        <dbReference type="Pfam" id="PF01055"/>
    </source>
</evidence>
<evidence type="ECO:0000256" key="3">
    <source>
        <dbReference type="ARBA" id="ARBA00023295"/>
    </source>
</evidence>
<accession>A0A7G8BNS4</accession>
<evidence type="ECO:0000256" key="4">
    <source>
        <dbReference type="RuleBase" id="RU361185"/>
    </source>
</evidence>